<dbReference type="InterPro" id="IPR015421">
    <property type="entry name" value="PyrdxlP-dep_Trfase_major"/>
</dbReference>
<dbReference type="SMART" id="SM00345">
    <property type="entry name" value="HTH_GNTR"/>
    <property type="match status" value="1"/>
</dbReference>
<dbReference type="InterPro" id="IPR051446">
    <property type="entry name" value="HTH_trans_reg/aminotransferase"/>
</dbReference>
<dbReference type="InterPro" id="IPR036390">
    <property type="entry name" value="WH_DNA-bd_sf"/>
</dbReference>
<comment type="similarity">
    <text evidence="1">In the C-terminal section; belongs to the class-I pyridoxal-phosphate-dependent aminotransferase family.</text>
</comment>
<keyword evidence="8" id="KW-1185">Reference proteome</keyword>
<dbReference type="OrthoDB" id="594134at2"/>
<dbReference type="Gene3D" id="3.40.640.10">
    <property type="entry name" value="Type I PLP-dependent aspartate aminotransferase-like (Major domain)"/>
    <property type="match status" value="1"/>
</dbReference>
<name>A0A2U8QZH8_9FLAO</name>
<evidence type="ECO:0000256" key="3">
    <source>
        <dbReference type="ARBA" id="ARBA00023015"/>
    </source>
</evidence>
<evidence type="ECO:0000259" key="6">
    <source>
        <dbReference type="PROSITE" id="PS50949"/>
    </source>
</evidence>
<dbReference type="PROSITE" id="PS50949">
    <property type="entry name" value="HTH_GNTR"/>
    <property type="match status" value="1"/>
</dbReference>
<dbReference type="PANTHER" id="PTHR46577">
    <property type="entry name" value="HTH-TYPE TRANSCRIPTIONAL REGULATORY PROTEIN GABR"/>
    <property type="match status" value="1"/>
</dbReference>
<dbReference type="Proteomes" id="UP000245429">
    <property type="component" value="Chromosome"/>
</dbReference>
<dbReference type="SUPFAM" id="SSF46785">
    <property type="entry name" value="Winged helix' DNA-binding domain"/>
    <property type="match status" value="1"/>
</dbReference>
<evidence type="ECO:0000256" key="4">
    <source>
        <dbReference type="ARBA" id="ARBA00023125"/>
    </source>
</evidence>
<dbReference type="RefSeq" id="WP_109570633.1">
    <property type="nucleotide sequence ID" value="NZ_CP029463.1"/>
</dbReference>
<dbReference type="AlphaFoldDB" id="A0A2U8QZH8"/>
<sequence length="501" mass="57424">MTDSPVNTFLKENIRFEKNSETAVYIQIAQQIINAIQRGYLARGTALPGTRSFSRLLQVHRNTVVAIYDELASQGWVEIIPNKGTFILVPEQKTVTIKATHQHASPVNDYAPKTGFPFQSSFHLASTEEVSTTKYNINDGQPDLRLHPVHQFSKWYSASMKRKSLLSKWNQTTTSTHSNFETQLSNYLNITRGFHIQPCNIMNTRSTEMSLYIVSQLLIRPDDVILVGNLSHYAANMIFQQAGAIIKTIPVDEKGLDIDYISKHFTKGSIRCIYVCSNRHYPTTRTLSAERRLKLLELAKNHQFAIIEDDFDYDFQFEGSAMLPMASSDINGMVIYLGKLGQSLFPSFQTGFVVAPQNLITEAKNYLQMLDRQGDLIQEQMLSELIHEGEIYRLLKKNIMVYKQRRDLLCKCLNTYFGKAIQWKKPNGGLAVWLEFEPKISLVQLTEEARKEDLFLPKTILYQDKDICSIRFGFGHLNEEEIEIAVLKLRTAYNRITNVLR</sequence>
<protein>
    <submittedName>
        <fullName evidence="7">GntR family transcriptional regulator</fullName>
    </submittedName>
</protein>
<dbReference type="InterPro" id="IPR015424">
    <property type="entry name" value="PyrdxlP-dep_Trfase"/>
</dbReference>
<dbReference type="InterPro" id="IPR000524">
    <property type="entry name" value="Tscrpt_reg_HTH_GntR"/>
</dbReference>
<dbReference type="Pfam" id="PF00155">
    <property type="entry name" value="Aminotran_1_2"/>
    <property type="match status" value="1"/>
</dbReference>
<evidence type="ECO:0000313" key="7">
    <source>
        <dbReference type="EMBL" id="AWM15296.1"/>
    </source>
</evidence>
<dbReference type="SUPFAM" id="SSF53383">
    <property type="entry name" value="PLP-dependent transferases"/>
    <property type="match status" value="1"/>
</dbReference>
<keyword evidence="3" id="KW-0805">Transcription regulation</keyword>
<dbReference type="EMBL" id="CP029463">
    <property type="protein sequence ID" value="AWM15296.1"/>
    <property type="molecule type" value="Genomic_DNA"/>
</dbReference>
<dbReference type="CDD" id="cd00609">
    <property type="entry name" value="AAT_like"/>
    <property type="match status" value="1"/>
</dbReference>
<dbReference type="GO" id="GO:0030170">
    <property type="term" value="F:pyridoxal phosphate binding"/>
    <property type="evidence" value="ECO:0007669"/>
    <property type="project" value="InterPro"/>
</dbReference>
<reference evidence="7 8" key="1">
    <citation type="submission" date="2018-05" db="EMBL/GenBank/DDBJ databases">
        <title>Flavobacterium sp. MEBiC07310.</title>
        <authorList>
            <person name="Baek K."/>
        </authorList>
    </citation>
    <scope>NUCLEOTIDE SEQUENCE [LARGE SCALE GENOMIC DNA]</scope>
    <source>
        <strain evidence="7 8">MEBiC07310</strain>
    </source>
</reference>
<keyword evidence="5" id="KW-0804">Transcription</keyword>
<dbReference type="Pfam" id="PF00392">
    <property type="entry name" value="GntR"/>
    <property type="match status" value="1"/>
</dbReference>
<dbReference type="KEGG" id="fse:DI487_07660"/>
<gene>
    <name evidence="7" type="ORF">DI487_07660</name>
</gene>
<organism evidence="7 8">
    <name type="scientific">Flavobacterium sediminis</name>
    <dbReference type="NCBI Taxonomy" id="2201181"/>
    <lineage>
        <taxon>Bacteria</taxon>
        <taxon>Pseudomonadati</taxon>
        <taxon>Bacteroidota</taxon>
        <taxon>Flavobacteriia</taxon>
        <taxon>Flavobacteriales</taxon>
        <taxon>Flavobacteriaceae</taxon>
        <taxon>Flavobacterium</taxon>
    </lineage>
</organism>
<evidence type="ECO:0000256" key="1">
    <source>
        <dbReference type="ARBA" id="ARBA00005384"/>
    </source>
</evidence>
<keyword evidence="2" id="KW-0663">Pyridoxal phosphate</keyword>
<dbReference type="InterPro" id="IPR004839">
    <property type="entry name" value="Aminotransferase_I/II_large"/>
</dbReference>
<accession>A0A2U8QZH8</accession>
<evidence type="ECO:0000313" key="8">
    <source>
        <dbReference type="Proteomes" id="UP000245429"/>
    </source>
</evidence>
<dbReference type="Gene3D" id="1.10.10.10">
    <property type="entry name" value="Winged helix-like DNA-binding domain superfamily/Winged helix DNA-binding domain"/>
    <property type="match status" value="1"/>
</dbReference>
<dbReference type="GO" id="GO:0003677">
    <property type="term" value="F:DNA binding"/>
    <property type="evidence" value="ECO:0007669"/>
    <property type="project" value="UniProtKB-KW"/>
</dbReference>
<feature type="domain" description="HTH gntR-type" evidence="6">
    <location>
        <begin position="22"/>
        <end position="90"/>
    </location>
</feature>
<dbReference type="GO" id="GO:0003700">
    <property type="term" value="F:DNA-binding transcription factor activity"/>
    <property type="evidence" value="ECO:0007669"/>
    <property type="project" value="InterPro"/>
</dbReference>
<proteinExistence type="inferred from homology"/>
<evidence type="ECO:0000256" key="2">
    <source>
        <dbReference type="ARBA" id="ARBA00022898"/>
    </source>
</evidence>
<dbReference type="CDD" id="cd07377">
    <property type="entry name" value="WHTH_GntR"/>
    <property type="match status" value="1"/>
</dbReference>
<dbReference type="InterPro" id="IPR036388">
    <property type="entry name" value="WH-like_DNA-bd_sf"/>
</dbReference>
<keyword evidence="4" id="KW-0238">DNA-binding</keyword>
<dbReference type="PANTHER" id="PTHR46577:SF1">
    <property type="entry name" value="HTH-TYPE TRANSCRIPTIONAL REGULATORY PROTEIN GABR"/>
    <property type="match status" value="1"/>
</dbReference>
<evidence type="ECO:0000256" key="5">
    <source>
        <dbReference type="ARBA" id="ARBA00023163"/>
    </source>
</evidence>